<gene>
    <name evidence="1" type="ORF">S01H4_58598</name>
</gene>
<evidence type="ECO:0000313" key="1">
    <source>
        <dbReference type="EMBL" id="GAH15945.1"/>
    </source>
</evidence>
<proteinExistence type="predicted"/>
<organism evidence="1">
    <name type="scientific">marine sediment metagenome</name>
    <dbReference type="NCBI Taxonomy" id="412755"/>
    <lineage>
        <taxon>unclassified sequences</taxon>
        <taxon>metagenomes</taxon>
        <taxon>ecological metagenomes</taxon>
    </lineage>
</organism>
<reference evidence="1" key="1">
    <citation type="journal article" date="2014" name="Front. Microbiol.">
        <title>High frequency of phylogenetically diverse reductive dehalogenase-homologous genes in deep subseafloor sedimentary metagenomes.</title>
        <authorList>
            <person name="Kawai M."/>
            <person name="Futagami T."/>
            <person name="Toyoda A."/>
            <person name="Takaki Y."/>
            <person name="Nishi S."/>
            <person name="Hori S."/>
            <person name="Arai W."/>
            <person name="Tsubouchi T."/>
            <person name="Morono Y."/>
            <person name="Uchiyama I."/>
            <person name="Ito T."/>
            <person name="Fujiyama A."/>
            <person name="Inagaki F."/>
            <person name="Takami H."/>
        </authorList>
    </citation>
    <scope>NUCLEOTIDE SEQUENCE</scope>
    <source>
        <strain evidence="1">Expedition CK06-06</strain>
    </source>
</reference>
<sequence length="126" mass="14970">PLLCKKDEVDKTYTSYRYYQGSPKRFCENVHKRNEFLEPVCSAERIAYCPEGYQELCQEKSHLFYDDYQKRRFLGFSIGHKLRPPVFTNWFVGEGVVQDFIKDSLADWDATDTTKITKRDPCDFME</sequence>
<name>X1E6D6_9ZZZZ</name>
<feature type="non-terminal residue" evidence="1">
    <location>
        <position position="1"/>
    </location>
</feature>
<dbReference type="AlphaFoldDB" id="X1E6D6"/>
<comment type="caution">
    <text evidence="1">The sequence shown here is derived from an EMBL/GenBank/DDBJ whole genome shotgun (WGS) entry which is preliminary data.</text>
</comment>
<accession>X1E6D6</accession>
<dbReference type="EMBL" id="BART01034249">
    <property type="protein sequence ID" value="GAH15945.1"/>
    <property type="molecule type" value="Genomic_DNA"/>
</dbReference>
<protein>
    <submittedName>
        <fullName evidence="1">Uncharacterized protein</fullName>
    </submittedName>
</protein>